<sequence>MALSTSNRAAPSSYLSLGEVAAELGITDRTVRNYVARGVLPAHRIKGSRLIRVRRSDVDALLQPVPVTDGGDAA</sequence>
<dbReference type="InterPro" id="IPR009061">
    <property type="entry name" value="DNA-bd_dom_put_sf"/>
</dbReference>
<dbReference type="Gene3D" id="1.10.1660.10">
    <property type="match status" value="1"/>
</dbReference>
<organism evidence="2 3">
    <name type="scientific">Nostocoides japonicum T1-X7</name>
    <dbReference type="NCBI Taxonomy" id="1194083"/>
    <lineage>
        <taxon>Bacteria</taxon>
        <taxon>Bacillati</taxon>
        <taxon>Actinomycetota</taxon>
        <taxon>Actinomycetes</taxon>
        <taxon>Micrococcales</taxon>
        <taxon>Intrasporangiaceae</taxon>
        <taxon>Nostocoides</taxon>
    </lineage>
</organism>
<dbReference type="GO" id="GO:0003677">
    <property type="term" value="F:DNA binding"/>
    <property type="evidence" value="ECO:0007669"/>
    <property type="project" value="InterPro"/>
</dbReference>
<dbReference type="AlphaFoldDB" id="A0A077LVM6"/>
<comment type="caution">
    <text evidence="2">The sequence shown here is derived from an EMBL/GenBank/DDBJ whole genome shotgun (WGS) entry which is preliminary data.</text>
</comment>
<dbReference type="Pfam" id="PF12728">
    <property type="entry name" value="HTH_17"/>
    <property type="match status" value="1"/>
</dbReference>
<dbReference type="STRING" id="1194083.BN12_220009"/>
<dbReference type="RefSeq" id="WP_048550431.1">
    <property type="nucleotide sequence ID" value="NZ_HF570958.1"/>
</dbReference>
<keyword evidence="3" id="KW-1185">Reference proteome</keyword>
<dbReference type="InterPro" id="IPR041657">
    <property type="entry name" value="HTH_17"/>
</dbReference>
<dbReference type="OrthoDB" id="3789406at2"/>
<gene>
    <name evidence="2" type="ORF">BN12_220009</name>
</gene>
<dbReference type="InterPro" id="IPR010093">
    <property type="entry name" value="SinI_DNA-bd"/>
</dbReference>
<evidence type="ECO:0000259" key="1">
    <source>
        <dbReference type="Pfam" id="PF12728"/>
    </source>
</evidence>
<dbReference type="Proteomes" id="UP000035721">
    <property type="component" value="Unassembled WGS sequence"/>
</dbReference>
<feature type="domain" description="Helix-turn-helix" evidence="1">
    <location>
        <begin position="14"/>
        <end position="63"/>
    </location>
</feature>
<dbReference type="NCBIfam" id="TIGR01764">
    <property type="entry name" value="excise"/>
    <property type="match status" value="1"/>
</dbReference>
<evidence type="ECO:0000313" key="2">
    <source>
        <dbReference type="EMBL" id="CCH77731.1"/>
    </source>
</evidence>
<dbReference type="EMBL" id="CAJB01000135">
    <property type="protein sequence ID" value="CCH77731.1"/>
    <property type="molecule type" value="Genomic_DNA"/>
</dbReference>
<accession>A0A077LVM6</accession>
<evidence type="ECO:0000313" key="3">
    <source>
        <dbReference type="Proteomes" id="UP000035721"/>
    </source>
</evidence>
<reference evidence="2 3" key="1">
    <citation type="journal article" date="2013" name="ISME J.">
        <title>A metabolic model for members of the genus Tetrasphaera involved in enhanced biological phosphorus removal.</title>
        <authorList>
            <person name="Kristiansen R."/>
            <person name="Nguyen H.T.T."/>
            <person name="Saunders A.M."/>
            <person name="Nielsen J.L."/>
            <person name="Wimmer R."/>
            <person name="Le V.Q."/>
            <person name="McIlroy S.J."/>
            <person name="Petrovski S."/>
            <person name="Seviour R.J."/>
            <person name="Calteau A."/>
            <person name="Nielsen K.L."/>
            <person name="Nielsen P.H."/>
        </authorList>
    </citation>
    <scope>NUCLEOTIDE SEQUENCE [LARGE SCALE GENOMIC DNA]</scope>
    <source>
        <strain evidence="2 3">T1-X7</strain>
    </source>
</reference>
<dbReference type="SUPFAM" id="SSF46955">
    <property type="entry name" value="Putative DNA-binding domain"/>
    <property type="match status" value="1"/>
</dbReference>
<name>A0A077LVM6_9MICO</name>
<protein>
    <submittedName>
        <fullName evidence="2">Putative phage excisionase</fullName>
    </submittedName>
</protein>
<proteinExistence type="predicted"/>